<dbReference type="EMBL" id="JACHJI010000002">
    <property type="protein sequence ID" value="MBB4897582.1"/>
    <property type="molecule type" value="Genomic_DNA"/>
</dbReference>
<dbReference type="Proteomes" id="UP000579523">
    <property type="component" value="Unassembled WGS sequence"/>
</dbReference>
<evidence type="ECO:0000313" key="2">
    <source>
        <dbReference type="Proteomes" id="UP000579523"/>
    </source>
</evidence>
<gene>
    <name evidence="1" type="ORF">FHS37_001609</name>
</gene>
<reference evidence="1 2" key="1">
    <citation type="submission" date="2020-08" db="EMBL/GenBank/DDBJ databases">
        <title>Genomic Encyclopedia of Type Strains, Phase III (KMG-III): the genomes of soil and plant-associated and newly described type strains.</title>
        <authorList>
            <person name="Whitman W."/>
        </authorList>
    </citation>
    <scope>NUCLEOTIDE SEQUENCE [LARGE SCALE GENOMIC DNA]</scope>
    <source>
        <strain evidence="1 2">CECT 3273</strain>
    </source>
</reference>
<proteinExistence type="predicted"/>
<organism evidence="1 2">
    <name type="scientific">Streptomyces griseomycini</name>
    <dbReference type="NCBI Taxonomy" id="66895"/>
    <lineage>
        <taxon>Bacteria</taxon>
        <taxon>Bacillati</taxon>
        <taxon>Actinomycetota</taxon>
        <taxon>Actinomycetes</taxon>
        <taxon>Kitasatosporales</taxon>
        <taxon>Streptomycetaceae</taxon>
        <taxon>Streptomyces</taxon>
    </lineage>
</organism>
<accession>A0A7W7LWD7</accession>
<dbReference type="AlphaFoldDB" id="A0A7W7LWD7"/>
<sequence>MPVFGDPDGPAYEGWTLLSALAPGPGGCGRA</sequence>
<name>A0A7W7LWD7_9ACTN</name>
<comment type="caution">
    <text evidence="1">The sequence shown here is derived from an EMBL/GenBank/DDBJ whole genome shotgun (WGS) entry which is preliminary data.</text>
</comment>
<keyword evidence="2" id="KW-1185">Reference proteome</keyword>
<protein>
    <submittedName>
        <fullName evidence="1">Uncharacterized protein</fullName>
    </submittedName>
</protein>
<evidence type="ECO:0000313" key="1">
    <source>
        <dbReference type="EMBL" id="MBB4897582.1"/>
    </source>
</evidence>